<protein>
    <submittedName>
        <fullName evidence="2">Uncharacterized protein</fullName>
    </submittedName>
</protein>
<reference evidence="2" key="1">
    <citation type="submission" date="2021-02" db="EMBL/GenBank/DDBJ databases">
        <authorList>
            <person name="Palmer J.M."/>
        </authorList>
    </citation>
    <scope>NUCLEOTIDE SEQUENCE</scope>
    <source>
        <strain evidence="2">SCRP734</strain>
    </source>
</reference>
<evidence type="ECO:0000313" key="3">
    <source>
        <dbReference type="Proteomes" id="UP000694044"/>
    </source>
</evidence>
<dbReference type="AlphaFoldDB" id="A0A8T1V2F6"/>
<dbReference type="Proteomes" id="UP000694044">
    <property type="component" value="Unassembled WGS sequence"/>
</dbReference>
<accession>A0A8T1V2F6</accession>
<organism evidence="2 3">
    <name type="scientific">Phytophthora pseudosyringae</name>
    <dbReference type="NCBI Taxonomy" id="221518"/>
    <lineage>
        <taxon>Eukaryota</taxon>
        <taxon>Sar</taxon>
        <taxon>Stramenopiles</taxon>
        <taxon>Oomycota</taxon>
        <taxon>Peronosporomycetes</taxon>
        <taxon>Peronosporales</taxon>
        <taxon>Peronosporaceae</taxon>
        <taxon>Phytophthora</taxon>
    </lineage>
</organism>
<comment type="caution">
    <text evidence="2">The sequence shown here is derived from an EMBL/GenBank/DDBJ whole genome shotgun (WGS) entry which is preliminary data.</text>
</comment>
<evidence type="ECO:0000256" key="1">
    <source>
        <dbReference type="SAM" id="MobiDB-lite"/>
    </source>
</evidence>
<feature type="region of interest" description="Disordered" evidence="1">
    <location>
        <begin position="1"/>
        <end position="26"/>
    </location>
</feature>
<proteinExistence type="predicted"/>
<name>A0A8T1V2F6_9STRA</name>
<evidence type="ECO:0000313" key="2">
    <source>
        <dbReference type="EMBL" id="KAG7375111.1"/>
    </source>
</evidence>
<gene>
    <name evidence="2" type="ORF">PHYPSEUDO_003899</name>
</gene>
<keyword evidence="3" id="KW-1185">Reference proteome</keyword>
<sequence length="110" mass="11704">MLSCVDKTPPETGFGSGACFPMDKRPHHDRADVRVSGYLRVRGPYAITPAKWTPPRAATYGNYIKRGDKLLYSAAGCGDSPRAPEDATQILTVGTSSLLLTVCSSSGEGK</sequence>
<dbReference type="EMBL" id="JAGDFM010001816">
    <property type="protein sequence ID" value="KAG7375111.1"/>
    <property type="molecule type" value="Genomic_DNA"/>
</dbReference>